<reference evidence="2 3" key="1">
    <citation type="submission" date="2020-01" db="EMBL/GenBank/DDBJ databases">
        <title>Aspergillus terreus IFO 6365 whole genome shotgun sequence.</title>
        <authorList>
            <person name="Kanamasa S."/>
            <person name="Takahashi H."/>
        </authorList>
    </citation>
    <scope>NUCLEOTIDE SEQUENCE [LARGE SCALE GENOMIC DNA]</scope>
    <source>
        <strain evidence="2 3">IFO 6365</strain>
    </source>
</reference>
<feature type="region of interest" description="Disordered" evidence="1">
    <location>
        <begin position="1"/>
        <end position="43"/>
    </location>
</feature>
<dbReference type="VEuPathDB" id="FungiDB:ATEG_09789"/>
<proteinExistence type="predicted"/>
<keyword evidence="3" id="KW-1185">Reference proteome</keyword>
<evidence type="ECO:0000256" key="1">
    <source>
        <dbReference type="SAM" id="MobiDB-lite"/>
    </source>
</evidence>
<sequence>MTAPTVVNVTRHRAQIPFSSPLSSPSASHGQHPPVPSQDDKTTLTHEALKTSLEQAKLERRRYEHAMLRDALRRGTPYSYLPGLLARSGAEGAQQRPDRHTPETIITSPHTVSPVRWTSGVVRPQTGAIYMTYFVASPLGGGNGPAGRRLNLDDSFLRRAYKRRRSEIEKWNKLYRRQKKKAQRSGVVVPAEDVEATTSTGQLWSTFYRAILHNGDDDPQLSGISQHTRTTQNLLDVPNDAQDVRIGTYRSRRPRYLYFQPVQYPSVHGPCGCSWEPGKPVPALTVHAHCWSLLVRHIGKDAVLQNIVVFWRAVINWHCFGKHKHEGVAGENGPGNRDSPGHEALEQSMQTAVRDSLHNARPDIIDDLSSSDLICPPLLIPGLRSIVQRAKQTVNVQAHRSVLSWPRLILISL</sequence>
<name>A0A5M3ZDQ3_ASPTE</name>
<dbReference type="OrthoDB" id="4505340at2759"/>
<dbReference type="AlphaFoldDB" id="A0A5M3ZDQ3"/>
<comment type="caution">
    <text evidence="2">The sequence shown here is derived from an EMBL/GenBank/DDBJ whole genome shotgun (WGS) entry which is preliminary data.</text>
</comment>
<protein>
    <submittedName>
        <fullName evidence="2">Uncharacterized protein</fullName>
    </submittedName>
</protein>
<feature type="compositionally biased region" description="Low complexity" evidence="1">
    <location>
        <begin position="17"/>
        <end position="28"/>
    </location>
</feature>
<gene>
    <name evidence="2" type="ORF">ATEIFO6365_0013029600</name>
</gene>
<evidence type="ECO:0000313" key="3">
    <source>
        <dbReference type="Proteomes" id="UP000452235"/>
    </source>
</evidence>
<dbReference type="EMBL" id="BLJY01000013">
    <property type="protein sequence ID" value="GFF20962.1"/>
    <property type="molecule type" value="Genomic_DNA"/>
</dbReference>
<accession>A0A5M3ZDQ3</accession>
<dbReference type="Proteomes" id="UP000452235">
    <property type="component" value="Unassembled WGS sequence"/>
</dbReference>
<organism evidence="2 3">
    <name type="scientific">Aspergillus terreus</name>
    <dbReference type="NCBI Taxonomy" id="33178"/>
    <lineage>
        <taxon>Eukaryota</taxon>
        <taxon>Fungi</taxon>
        <taxon>Dikarya</taxon>
        <taxon>Ascomycota</taxon>
        <taxon>Pezizomycotina</taxon>
        <taxon>Eurotiomycetes</taxon>
        <taxon>Eurotiomycetidae</taxon>
        <taxon>Eurotiales</taxon>
        <taxon>Aspergillaceae</taxon>
        <taxon>Aspergillus</taxon>
        <taxon>Aspergillus subgen. Circumdati</taxon>
    </lineage>
</organism>
<evidence type="ECO:0000313" key="2">
    <source>
        <dbReference type="EMBL" id="GFF20962.1"/>
    </source>
</evidence>